<evidence type="ECO:0000256" key="1">
    <source>
        <dbReference type="ARBA" id="ARBA00022614"/>
    </source>
</evidence>
<dbReference type="SUPFAM" id="SSF52540">
    <property type="entry name" value="P-loop containing nucleoside triphosphate hydrolases"/>
    <property type="match status" value="1"/>
</dbReference>
<dbReference type="Proteomes" id="UP000823775">
    <property type="component" value="Unassembled WGS sequence"/>
</dbReference>
<keyword evidence="1" id="KW-0433">Leucine-rich repeat</keyword>
<dbReference type="PANTHER" id="PTHR23155">
    <property type="entry name" value="DISEASE RESISTANCE PROTEIN RP"/>
    <property type="match status" value="1"/>
</dbReference>
<proteinExistence type="predicted"/>
<evidence type="ECO:0000256" key="3">
    <source>
        <dbReference type="ARBA" id="ARBA00022840"/>
    </source>
</evidence>
<reference evidence="5 6" key="1">
    <citation type="journal article" date="2021" name="BMC Genomics">
        <title>Datura genome reveals duplications of psychoactive alkaloid biosynthetic genes and high mutation rate following tissue culture.</title>
        <authorList>
            <person name="Rajewski A."/>
            <person name="Carter-House D."/>
            <person name="Stajich J."/>
            <person name="Litt A."/>
        </authorList>
    </citation>
    <scope>NUCLEOTIDE SEQUENCE [LARGE SCALE GENOMIC DNA]</scope>
    <source>
        <strain evidence="5">AR-01</strain>
    </source>
</reference>
<comment type="caution">
    <text evidence="5">The sequence shown here is derived from an EMBL/GenBank/DDBJ whole genome shotgun (WGS) entry which is preliminary data.</text>
</comment>
<protein>
    <recommendedName>
        <fullName evidence="4">Disease resistance protein winged helix domain-containing protein</fullName>
    </recommendedName>
</protein>
<sequence length="307" mass="35435">HHSDPYLLPFLRDEDSWELLQKKVFQGESCPSELLNVGPLVAKKCKGLPYLIIMIAGILSRKKREPSLWLEIAYDISSHALAEESMKVIQLSYDCLEDHLKSCLLYMGLFPKGYEIPVSDLLKWWIAEEFVQNIDMLELEETSKSFLDDLVNRNLTLGVCYISVADMTPKFWEKFPNLEELRLHINEFGDVPNYSGRFDFPLRLKVLSLSEIFLTDEMVSSIAKLQHLETLKLSKIYFTGEKKWDVIDNSCPKLEEIPLSFADIMLLRSIKVIDCSDSVGSSAVRIKHEIEEIEGFDRLQVHIMKKD</sequence>
<feature type="domain" description="Disease resistance protein winged helix" evidence="4">
    <location>
        <begin position="109"/>
        <end position="155"/>
    </location>
</feature>
<dbReference type="InterPro" id="IPR027417">
    <property type="entry name" value="P-loop_NTPase"/>
</dbReference>
<keyword evidence="6" id="KW-1185">Reference proteome</keyword>
<dbReference type="EMBL" id="JACEIK010000777">
    <property type="protein sequence ID" value="MCD7462079.1"/>
    <property type="molecule type" value="Genomic_DNA"/>
</dbReference>
<dbReference type="InterPro" id="IPR032675">
    <property type="entry name" value="LRR_dom_sf"/>
</dbReference>
<dbReference type="Pfam" id="PF23559">
    <property type="entry name" value="WHD_DRP"/>
    <property type="match status" value="1"/>
</dbReference>
<dbReference type="Gene3D" id="3.80.10.10">
    <property type="entry name" value="Ribonuclease Inhibitor"/>
    <property type="match status" value="1"/>
</dbReference>
<evidence type="ECO:0000313" key="6">
    <source>
        <dbReference type="Proteomes" id="UP000823775"/>
    </source>
</evidence>
<dbReference type="PANTHER" id="PTHR23155:SF1228">
    <property type="entry name" value="NB-ARC DOMAIN CONTAINING PROTEIN, EXPRESSED"/>
    <property type="match status" value="1"/>
</dbReference>
<dbReference type="SUPFAM" id="SSF52047">
    <property type="entry name" value="RNI-like"/>
    <property type="match status" value="1"/>
</dbReference>
<dbReference type="InterPro" id="IPR042197">
    <property type="entry name" value="Apaf_helical"/>
</dbReference>
<keyword evidence="2" id="KW-0547">Nucleotide-binding</keyword>
<dbReference type="Gene3D" id="1.10.8.430">
    <property type="entry name" value="Helical domain of apoptotic protease-activating factors"/>
    <property type="match status" value="1"/>
</dbReference>
<keyword evidence="3" id="KW-0067">ATP-binding</keyword>
<name>A0ABS8STI6_DATST</name>
<gene>
    <name evidence="5" type="ORF">HAX54_047723</name>
</gene>
<dbReference type="InterPro" id="IPR044974">
    <property type="entry name" value="Disease_R_plants"/>
</dbReference>
<accession>A0ABS8STI6</accession>
<organism evidence="5 6">
    <name type="scientific">Datura stramonium</name>
    <name type="common">Jimsonweed</name>
    <name type="synonym">Common thornapple</name>
    <dbReference type="NCBI Taxonomy" id="4076"/>
    <lineage>
        <taxon>Eukaryota</taxon>
        <taxon>Viridiplantae</taxon>
        <taxon>Streptophyta</taxon>
        <taxon>Embryophyta</taxon>
        <taxon>Tracheophyta</taxon>
        <taxon>Spermatophyta</taxon>
        <taxon>Magnoliopsida</taxon>
        <taxon>eudicotyledons</taxon>
        <taxon>Gunneridae</taxon>
        <taxon>Pentapetalae</taxon>
        <taxon>asterids</taxon>
        <taxon>lamiids</taxon>
        <taxon>Solanales</taxon>
        <taxon>Solanaceae</taxon>
        <taxon>Solanoideae</taxon>
        <taxon>Datureae</taxon>
        <taxon>Datura</taxon>
    </lineage>
</organism>
<evidence type="ECO:0000313" key="5">
    <source>
        <dbReference type="EMBL" id="MCD7462079.1"/>
    </source>
</evidence>
<dbReference type="InterPro" id="IPR058922">
    <property type="entry name" value="WHD_DRP"/>
</dbReference>
<evidence type="ECO:0000256" key="2">
    <source>
        <dbReference type="ARBA" id="ARBA00022741"/>
    </source>
</evidence>
<evidence type="ECO:0000259" key="4">
    <source>
        <dbReference type="Pfam" id="PF23559"/>
    </source>
</evidence>
<feature type="non-terminal residue" evidence="5">
    <location>
        <position position="1"/>
    </location>
</feature>